<name>A0A7S4QZC7_9STRA</name>
<evidence type="ECO:0000256" key="1">
    <source>
        <dbReference type="SAM" id="Phobius"/>
    </source>
</evidence>
<keyword evidence="1" id="KW-1133">Transmembrane helix</keyword>
<organism evidence="2">
    <name type="scientific">Ditylum brightwellii</name>
    <dbReference type="NCBI Taxonomy" id="49249"/>
    <lineage>
        <taxon>Eukaryota</taxon>
        <taxon>Sar</taxon>
        <taxon>Stramenopiles</taxon>
        <taxon>Ochrophyta</taxon>
        <taxon>Bacillariophyta</taxon>
        <taxon>Mediophyceae</taxon>
        <taxon>Lithodesmiophycidae</taxon>
        <taxon>Lithodesmiales</taxon>
        <taxon>Lithodesmiaceae</taxon>
        <taxon>Ditylum</taxon>
    </lineage>
</organism>
<dbReference type="EMBL" id="HBNS01012460">
    <property type="protein sequence ID" value="CAE4598011.1"/>
    <property type="molecule type" value="Transcribed_RNA"/>
</dbReference>
<accession>A0A7S4QZC7</accession>
<protein>
    <submittedName>
        <fullName evidence="2">Uncharacterized protein</fullName>
    </submittedName>
</protein>
<feature type="transmembrane region" description="Helical" evidence="1">
    <location>
        <begin position="82"/>
        <end position="105"/>
    </location>
</feature>
<proteinExistence type="predicted"/>
<gene>
    <name evidence="2" type="ORF">DBRI00130_LOCUS10060</name>
</gene>
<reference evidence="2" key="1">
    <citation type="submission" date="2021-01" db="EMBL/GenBank/DDBJ databases">
        <authorList>
            <person name="Corre E."/>
            <person name="Pelletier E."/>
            <person name="Niang G."/>
            <person name="Scheremetjew M."/>
            <person name="Finn R."/>
            <person name="Kale V."/>
            <person name="Holt S."/>
            <person name="Cochrane G."/>
            <person name="Meng A."/>
            <person name="Brown T."/>
            <person name="Cohen L."/>
        </authorList>
    </citation>
    <scope>NUCLEOTIDE SEQUENCE</scope>
    <source>
        <strain evidence="2">GSO104</strain>
    </source>
</reference>
<keyword evidence="1" id="KW-0472">Membrane</keyword>
<evidence type="ECO:0000313" key="2">
    <source>
        <dbReference type="EMBL" id="CAE4598011.1"/>
    </source>
</evidence>
<sequence>MPFVVKRMHYYLPFFCSRHQNNNPPLLNLFFFLKKIINLVRVLMHPCSFLARLHVVLLKSFFCGKMIHCIYDVCNDDVVLPFGFVFVVVILYLVLEMLEWWWWLLEEWKNLLNRICLISLLDWKKCASSHVCSHCCHVYGDGGVYLCCYENNQMNCHHHDCDSHDDVSYNHHHDDGDDDDPGYHFYFYFYSDYYNL</sequence>
<keyword evidence="1" id="KW-0812">Transmembrane</keyword>
<dbReference type="AlphaFoldDB" id="A0A7S4QZC7"/>